<dbReference type="SMART" id="SM00903">
    <property type="entry name" value="Flavin_Reduct"/>
    <property type="match status" value="1"/>
</dbReference>
<dbReference type="PANTHER" id="PTHR30466">
    <property type="entry name" value="FLAVIN REDUCTASE"/>
    <property type="match status" value="1"/>
</dbReference>
<dbReference type="InterPro" id="IPR050268">
    <property type="entry name" value="NADH-dep_flavin_reductase"/>
</dbReference>
<dbReference type="Proteomes" id="UP001597018">
    <property type="component" value="Unassembled WGS sequence"/>
</dbReference>
<evidence type="ECO:0000313" key="3">
    <source>
        <dbReference type="EMBL" id="MFD0923846.1"/>
    </source>
</evidence>
<dbReference type="EC" id="1.-.-.-" evidence="3"/>
<sequence length="167" mass="17847">MATPTAVHPEDVREVHRRFVTGVTLVTVDDGGTPRGLAVNAFSSISLEPPLVMVCVQRTSSTYPALLRSEHFAVNILAADQVGVAGVFASKAPDKFASIDWSRGPNGAPLIGGCCAAIEVRNRERLQASTHTVFIGRVVHAQHSDAPPLIYRSGAFFDPARLTPLHP</sequence>
<dbReference type="Gene3D" id="2.30.110.10">
    <property type="entry name" value="Electron Transport, Fmn-binding Protein, Chain A"/>
    <property type="match status" value="1"/>
</dbReference>
<dbReference type="PANTHER" id="PTHR30466:SF1">
    <property type="entry name" value="FMN REDUCTASE (NADH) RUTF"/>
    <property type="match status" value="1"/>
</dbReference>
<dbReference type="InterPro" id="IPR012349">
    <property type="entry name" value="Split_barrel_FMN-bd"/>
</dbReference>
<dbReference type="SUPFAM" id="SSF50475">
    <property type="entry name" value="FMN-binding split barrel"/>
    <property type="match status" value="1"/>
</dbReference>
<evidence type="ECO:0000256" key="1">
    <source>
        <dbReference type="ARBA" id="ARBA00023002"/>
    </source>
</evidence>
<reference evidence="4" key="1">
    <citation type="journal article" date="2019" name="Int. J. Syst. Evol. Microbiol.">
        <title>The Global Catalogue of Microorganisms (GCM) 10K type strain sequencing project: providing services to taxonomists for standard genome sequencing and annotation.</title>
        <authorList>
            <consortium name="The Broad Institute Genomics Platform"/>
            <consortium name="The Broad Institute Genome Sequencing Center for Infectious Disease"/>
            <person name="Wu L."/>
            <person name="Ma J."/>
        </authorList>
    </citation>
    <scope>NUCLEOTIDE SEQUENCE [LARGE SCALE GENOMIC DNA]</scope>
    <source>
        <strain evidence="4">CCUG 56401</strain>
    </source>
</reference>
<protein>
    <submittedName>
        <fullName evidence="3">Flavin reductase family protein</fullName>
        <ecNumber evidence="3">1.-.-.-</ecNumber>
    </submittedName>
</protein>
<organism evidence="3 4">
    <name type="scientific">Saccharopolyspora rosea</name>
    <dbReference type="NCBI Taxonomy" id="524884"/>
    <lineage>
        <taxon>Bacteria</taxon>
        <taxon>Bacillati</taxon>
        <taxon>Actinomycetota</taxon>
        <taxon>Actinomycetes</taxon>
        <taxon>Pseudonocardiales</taxon>
        <taxon>Pseudonocardiaceae</taxon>
        <taxon>Saccharopolyspora</taxon>
    </lineage>
</organism>
<dbReference type="GO" id="GO:0016491">
    <property type="term" value="F:oxidoreductase activity"/>
    <property type="evidence" value="ECO:0007669"/>
    <property type="project" value="UniProtKB-KW"/>
</dbReference>
<evidence type="ECO:0000259" key="2">
    <source>
        <dbReference type="SMART" id="SM00903"/>
    </source>
</evidence>
<accession>A0ABW3G4I4</accession>
<feature type="domain" description="Flavin reductase like" evidence="2">
    <location>
        <begin position="16"/>
        <end position="158"/>
    </location>
</feature>
<name>A0ABW3G4I4_9PSEU</name>
<dbReference type="RefSeq" id="WP_263253392.1">
    <property type="nucleotide sequence ID" value="NZ_BAABLT010000050.1"/>
</dbReference>
<dbReference type="Pfam" id="PF01613">
    <property type="entry name" value="Flavin_Reduct"/>
    <property type="match status" value="1"/>
</dbReference>
<keyword evidence="4" id="KW-1185">Reference proteome</keyword>
<dbReference type="EMBL" id="JBHTIW010000044">
    <property type="protein sequence ID" value="MFD0923846.1"/>
    <property type="molecule type" value="Genomic_DNA"/>
</dbReference>
<evidence type="ECO:0000313" key="4">
    <source>
        <dbReference type="Proteomes" id="UP001597018"/>
    </source>
</evidence>
<keyword evidence="1 3" id="KW-0560">Oxidoreductase</keyword>
<gene>
    <name evidence="3" type="ORF">ACFQ16_29215</name>
</gene>
<comment type="caution">
    <text evidence="3">The sequence shown here is derived from an EMBL/GenBank/DDBJ whole genome shotgun (WGS) entry which is preliminary data.</text>
</comment>
<dbReference type="InterPro" id="IPR002563">
    <property type="entry name" value="Flavin_Rdtase-like_dom"/>
</dbReference>
<proteinExistence type="predicted"/>